<gene>
    <name evidence="1" type="ORF">Sjap_026314</name>
</gene>
<keyword evidence="2" id="KW-1185">Reference proteome</keyword>
<reference evidence="1 2" key="1">
    <citation type="submission" date="2024-01" db="EMBL/GenBank/DDBJ databases">
        <title>Genome assemblies of Stephania.</title>
        <authorList>
            <person name="Yang L."/>
        </authorList>
    </citation>
    <scope>NUCLEOTIDE SEQUENCE [LARGE SCALE GENOMIC DNA]</scope>
    <source>
        <strain evidence="1">QJT</strain>
        <tissue evidence="1">Leaf</tissue>
    </source>
</reference>
<dbReference type="AlphaFoldDB" id="A0AAP0HEX6"/>
<dbReference type="Proteomes" id="UP001417504">
    <property type="component" value="Unassembled WGS sequence"/>
</dbReference>
<accession>A0AAP0HEX6</accession>
<evidence type="ECO:0000313" key="2">
    <source>
        <dbReference type="Proteomes" id="UP001417504"/>
    </source>
</evidence>
<evidence type="ECO:0000313" key="1">
    <source>
        <dbReference type="EMBL" id="KAK9085903.1"/>
    </source>
</evidence>
<protein>
    <submittedName>
        <fullName evidence="1">Uncharacterized protein</fullName>
    </submittedName>
</protein>
<name>A0AAP0HEX6_9MAGN</name>
<organism evidence="1 2">
    <name type="scientific">Stephania japonica</name>
    <dbReference type="NCBI Taxonomy" id="461633"/>
    <lineage>
        <taxon>Eukaryota</taxon>
        <taxon>Viridiplantae</taxon>
        <taxon>Streptophyta</taxon>
        <taxon>Embryophyta</taxon>
        <taxon>Tracheophyta</taxon>
        <taxon>Spermatophyta</taxon>
        <taxon>Magnoliopsida</taxon>
        <taxon>Ranunculales</taxon>
        <taxon>Menispermaceae</taxon>
        <taxon>Menispermoideae</taxon>
        <taxon>Cissampelideae</taxon>
        <taxon>Stephania</taxon>
    </lineage>
</organism>
<comment type="caution">
    <text evidence="1">The sequence shown here is derived from an EMBL/GenBank/DDBJ whole genome shotgun (WGS) entry which is preliminary data.</text>
</comment>
<proteinExistence type="predicted"/>
<dbReference type="EMBL" id="JBBNAE010000011">
    <property type="protein sequence ID" value="KAK9085903.1"/>
    <property type="molecule type" value="Genomic_DNA"/>
</dbReference>
<sequence>MSPSRTFLSSLTAVLSNGIPVPESERSSRNLTFRLASSSSAEETRWSSISCAFYY</sequence>